<dbReference type="InterPro" id="IPR013216">
    <property type="entry name" value="Methyltransf_11"/>
</dbReference>
<keyword evidence="2" id="KW-0489">Methyltransferase</keyword>
<protein>
    <recommendedName>
        <fullName evidence="4">Methyltransferase type 11 domain-containing protein</fullName>
    </recommendedName>
</protein>
<dbReference type="AlphaFoldDB" id="A0A0C9WBI1"/>
<dbReference type="Pfam" id="PF08241">
    <property type="entry name" value="Methyltransf_11"/>
    <property type="match status" value="1"/>
</dbReference>
<dbReference type="OrthoDB" id="10027013at2759"/>
<dbReference type="InterPro" id="IPR029063">
    <property type="entry name" value="SAM-dependent_MTases_sf"/>
</dbReference>
<keyword evidence="6" id="KW-1185">Reference proteome</keyword>
<organism evidence="5 6">
    <name type="scientific">Hydnomerulius pinastri MD-312</name>
    <dbReference type="NCBI Taxonomy" id="994086"/>
    <lineage>
        <taxon>Eukaryota</taxon>
        <taxon>Fungi</taxon>
        <taxon>Dikarya</taxon>
        <taxon>Basidiomycota</taxon>
        <taxon>Agaricomycotina</taxon>
        <taxon>Agaricomycetes</taxon>
        <taxon>Agaricomycetidae</taxon>
        <taxon>Boletales</taxon>
        <taxon>Boletales incertae sedis</taxon>
        <taxon>Leucogyrophana</taxon>
    </lineage>
</organism>
<keyword evidence="3" id="KW-0808">Transferase</keyword>
<evidence type="ECO:0000256" key="3">
    <source>
        <dbReference type="ARBA" id="ARBA00022679"/>
    </source>
</evidence>
<sequence>MATFGQTNFDTTVYARGRPTYPQELYDFVFEYHKRSPDAKYERAIDLGCGTGQATIELTPFKRVTGVDPSENMIQSARELLEKGKSAQPGQIIDFVQSSAEELGFVEDNSVDLVIAAQAGHWFDWSKMWPELARVMKKGASAAFWIYSEFRLPQYPSLTPLIVDYDKGTDPANSIGPYWQQPGRSVLINHLVAIPEGNDIVPGAFEILDREYFTGPYYPDLPSPRPVTLRKVMSWDDLLGYFRTWSGLHTFKERNPSDAENPNGPLEVRFWNSLREGVAKSGGLRDEVEVEWPVAMILARKAV</sequence>
<dbReference type="Proteomes" id="UP000053820">
    <property type="component" value="Unassembled WGS sequence"/>
</dbReference>
<dbReference type="GO" id="GO:0032259">
    <property type="term" value="P:methylation"/>
    <property type="evidence" value="ECO:0007669"/>
    <property type="project" value="UniProtKB-KW"/>
</dbReference>
<evidence type="ECO:0000313" key="6">
    <source>
        <dbReference type="Proteomes" id="UP000053820"/>
    </source>
</evidence>
<dbReference type="CDD" id="cd02440">
    <property type="entry name" value="AdoMet_MTases"/>
    <property type="match status" value="1"/>
</dbReference>
<proteinExistence type="inferred from homology"/>
<gene>
    <name evidence="5" type="ORF">HYDPIDRAFT_116722</name>
</gene>
<accession>A0A0C9WBI1</accession>
<evidence type="ECO:0000259" key="4">
    <source>
        <dbReference type="Pfam" id="PF08241"/>
    </source>
</evidence>
<feature type="domain" description="Methyltransferase type 11" evidence="4">
    <location>
        <begin position="46"/>
        <end position="143"/>
    </location>
</feature>
<dbReference type="SUPFAM" id="SSF53335">
    <property type="entry name" value="S-adenosyl-L-methionine-dependent methyltransferases"/>
    <property type="match status" value="1"/>
</dbReference>
<evidence type="ECO:0000313" key="5">
    <source>
        <dbReference type="EMBL" id="KIJ60857.1"/>
    </source>
</evidence>
<dbReference type="InterPro" id="IPR051052">
    <property type="entry name" value="Diverse_substrate_MTase"/>
</dbReference>
<evidence type="ECO:0000256" key="1">
    <source>
        <dbReference type="ARBA" id="ARBA00008361"/>
    </source>
</evidence>
<dbReference type="PANTHER" id="PTHR44942:SF4">
    <property type="entry name" value="METHYLTRANSFERASE TYPE 11 DOMAIN-CONTAINING PROTEIN"/>
    <property type="match status" value="1"/>
</dbReference>
<comment type="similarity">
    <text evidence="1">Belongs to the methyltransferase superfamily.</text>
</comment>
<dbReference type="PANTHER" id="PTHR44942">
    <property type="entry name" value="METHYLTRANSF_11 DOMAIN-CONTAINING PROTEIN"/>
    <property type="match status" value="1"/>
</dbReference>
<dbReference type="EMBL" id="KN839868">
    <property type="protein sequence ID" value="KIJ60857.1"/>
    <property type="molecule type" value="Genomic_DNA"/>
</dbReference>
<dbReference type="HOGENOM" id="CLU_049344_1_1_1"/>
<reference evidence="5 6" key="1">
    <citation type="submission" date="2014-04" db="EMBL/GenBank/DDBJ databases">
        <title>Evolutionary Origins and Diversification of the Mycorrhizal Mutualists.</title>
        <authorList>
            <consortium name="DOE Joint Genome Institute"/>
            <consortium name="Mycorrhizal Genomics Consortium"/>
            <person name="Kohler A."/>
            <person name="Kuo A."/>
            <person name="Nagy L.G."/>
            <person name="Floudas D."/>
            <person name="Copeland A."/>
            <person name="Barry K.W."/>
            <person name="Cichocki N."/>
            <person name="Veneault-Fourrey C."/>
            <person name="LaButti K."/>
            <person name="Lindquist E.A."/>
            <person name="Lipzen A."/>
            <person name="Lundell T."/>
            <person name="Morin E."/>
            <person name="Murat C."/>
            <person name="Riley R."/>
            <person name="Ohm R."/>
            <person name="Sun H."/>
            <person name="Tunlid A."/>
            <person name="Henrissat B."/>
            <person name="Grigoriev I.V."/>
            <person name="Hibbett D.S."/>
            <person name="Martin F."/>
        </authorList>
    </citation>
    <scope>NUCLEOTIDE SEQUENCE [LARGE SCALE GENOMIC DNA]</scope>
    <source>
        <strain evidence="5 6">MD-312</strain>
    </source>
</reference>
<dbReference type="Gene3D" id="3.40.50.150">
    <property type="entry name" value="Vaccinia Virus protein VP39"/>
    <property type="match status" value="1"/>
</dbReference>
<dbReference type="GO" id="GO:0008757">
    <property type="term" value="F:S-adenosylmethionine-dependent methyltransferase activity"/>
    <property type="evidence" value="ECO:0007669"/>
    <property type="project" value="InterPro"/>
</dbReference>
<name>A0A0C9WBI1_9AGAM</name>
<evidence type="ECO:0000256" key="2">
    <source>
        <dbReference type="ARBA" id="ARBA00022603"/>
    </source>
</evidence>